<proteinExistence type="predicted"/>
<name>A0A6A4H1F7_9AGAR</name>
<dbReference type="Proteomes" id="UP000799118">
    <property type="component" value="Unassembled WGS sequence"/>
</dbReference>
<gene>
    <name evidence="2" type="ORF">BT96DRAFT_1000929</name>
</gene>
<dbReference type="EMBL" id="ML769611">
    <property type="protein sequence ID" value="KAE9391871.1"/>
    <property type="molecule type" value="Genomic_DNA"/>
</dbReference>
<organism evidence="2 3">
    <name type="scientific">Gymnopus androsaceus JB14</name>
    <dbReference type="NCBI Taxonomy" id="1447944"/>
    <lineage>
        <taxon>Eukaryota</taxon>
        <taxon>Fungi</taxon>
        <taxon>Dikarya</taxon>
        <taxon>Basidiomycota</taxon>
        <taxon>Agaricomycotina</taxon>
        <taxon>Agaricomycetes</taxon>
        <taxon>Agaricomycetidae</taxon>
        <taxon>Agaricales</taxon>
        <taxon>Marasmiineae</taxon>
        <taxon>Omphalotaceae</taxon>
        <taxon>Gymnopus</taxon>
    </lineage>
</organism>
<evidence type="ECO:0000256" key="1">
    <source>
        <dbReference type="SAM" id="MobiDB-lite"/>
    </source>
</evidence>
<protein>
    <submittedName>
        <fullName evidence="2">Uncharacterized protein</fullName>
    </submittedName>
</protein>
<evidence type="ECO:0000313" key="3">
    <source>
        <dbReference type="Proteomes" id="UP000799118"/>
    </source>
</evidence>
<reference evidence="2" key="1">
    <citation type="journal article" date="2019" name="Environ. Microbiol.">
        <title>Fungal ecological strategies reflected in gene transcription - a case study of two litter decomposers.</title>
        <authorList>
            <person name="Barbi F."/>
            <person name="Kohler A."/>
            <person name="Barry K."/>
            <person name="Baskaran P."/>
            <person name="Daum C."/>
            <person name="Fauchery L."/>
            <person name="Ihrmark K."/>
            <person name="Kuo A."/>
            <person name="LaButti K."/>
            <person name="Lipzen A."/>
            <person name="Morin E."/>
            <person name="Grigoriev I.V."/>
            <person name="Henrissat B."/>
            <person name="Lindahl B."/>
            <person name="Martin F."/>
        </authorList>
    </citation>
    <scope>NUCLEOTIDE SEQUENCE</scope>
    <source>
        <strain evidence="2">JB14</strain>
    </source>
</reference>
<evidence type="ECO:0000313" key="2">
    <source>
        <dbReference type="EMBL" id="KAE9391871.1"/>
    </source>
</evidence>
<sequence>MGSKKQYAPLFESDSDEDKSTQLRKPISSSATPRTKPTCKPALFQPSADQGKKKKVYINVFNGAMPVCYMEWFDSESPIFNSHHPKYATYQVALDEWFRYCEMEHDHPADFVEGTLYNLPASNSTLTRPGILTLGCIPTSSSVTRSTLTEEHGVVNAVPSIYESAITEEPVSANSPPIPISLESDASNQSKQLDEVSCSPEKVRCWAVNTAEAGTNELVTGHWADRLFNNAARHNQDMVMREVKSMNKAKVWFSSLHNSEQELCLRWAVHTLQSNEIVSEDRAGEILAHGLRHSHEIIMREVSSVAEAQRWLDLIEKEADC</sequence>
<feature type="region of interest" description="Disordered" evidence="1">
    <location>
        <begin position="1"/>
        <end position="46"/>
    </location>
</feature>
<dbReference type="AlphaFoldDB" id="A0A6A4H1F7"/>
<accession>A0A6A4H1F7</accession>
<keyword evidence="3" id="KW-1185">Reference proteome</keyword>